<name>A0ABU5DYY7_9PROT</name>
<organism evidence="1 2">
    <name type="scientific">Dongia rigui</name>
    <dbReference type="NCBI Taxonomy" id="940149"/>
    <lineage>
        <taxon>Bacteria</taxon>
        <taxon>Pseudomonadati</taxon>
        <taxon>Pseudomonadota</taxon>
        <taxon>Alphaproteobacteria</taxon>
        <taxon>Rhodospirillales</taxon>
        <taxon>Dongiaceae</taxon>
        <taxon>Dongia</taxon>
    </lineage>
</organism>
<evidence type="ECO:0000313" key="2">
    <source>
        <dbReference type="Proteomes" id="UP001271769"/>
    </source>
</evidence>
<comment type="caution">
    <text evidence="1">The sequence shown here is derived from an EMBL/GenBank/DDBJ whole genome shotgun (WGS) entry which is preliminary data.</text>
</comment>
<keyword evidence="2" id="KW-1185">Reference proteome</keyword>
<evidence type="ECO:0000313" key="1">
    <source>
        <dbReference type="EMBL" id="MDY0872499.1"/>
    </source>
</evidence>
<sequence length="93" mass="9932">MRFDPTQLSVLAYANGFTHWHYRSADPLHGILAPAYFSAAAEMLRPGDQITVNLLEGNTIGLAHCVVTGISDADPRIALVGASAMPEALRRAA</sequence>
<reference evidence="1 2" key="1">
    <citation type="journal article" date="2013" name="Antonie Van Leeuwenhoek">
        <title>Dongia rigui sp. nov., isolated from freshwater of a large wetland in Korea.</title>
        <authorList>
            <person name="Baik K.S."/>
            <person name="Hwang Y.M."/>
            <person name="Choi J.S."/>
            <person name="Kwon J."/>
            <person name="Seong C.N."/>
        </authorList>
    </citation>
    <scope>NUCLEOTIDE SEQUENCE [LARGE SCALE GENOMIC DNA]</scope>
    <source>
        <strain evidence="1 2">04SU4-P</strain>
    </source>
</reference>
<dbReference type="EMBL" id="JAXCLX010000001">
    <property type="protein sequence ID" value="MDY0872499.1"/>
    <property type="molecule type" value="Genomic_DNA"/>
</dbReference>
<dbReference type="RefSeq" id="WP_320500926.1">
    <property type="nucleotide sequence ID" value="NZ_JAXCLX010000001.1"/>
</dbReference>
<dbReference type="Proteomes" id="UP001271769">
    <property type="component" value="Unassembled WGS sequence"/>
</dbReference>
<protein>
    <submittedName>
        <fullName evidence="1">Uncharacterized protein</fullName>
    </submittedName>
</protein>
<gene>
    <name evidence="1" type="ORF">SMD31_11215</name>
</gene>
<proteinExistence type="predicted"/>
<accession>A0ABU5DYY7</accession>